<accession>A0A364Y633</accession>
<sequence>MKLFFVSFMFLAAMHVARAQSYDRYMSYDDNIAWLKSVNGMEHSLKWSAVQERLFQGSNSSLDTIITYCPALVINGVFVTIPDNLSAKQVEQMKSVVNQSMKYELAMLDDPGKNWNFCRPFSGIIVLTIDEDIARKLDKLLK</sequence>
<feature type="signal peptide" evidence="1">
    <location>
        <begin position="1"/>
        <end position="19"/>
    </location>
</feature>
<dbReference type="AlphaFoldDB" id="A0A364Y633"/>
<feature type="chain" id="PRO_5016916941" evidence="1">
    <location>
        <begin position="20"/>
        <end position="142"/>
    </location>
</feature>
<organism evidence="2 3">
    <name type="scientific">Pseudochryseolinea flava</name>
    <dbReference type="NCBI Taxonomy" id="2059302"/>
    <lineage>
        <taxon>Bacteria</taxon>
        <taxon>Pseudomonadati</taxon>
        <taxon>Bacteroidota</taxon>
        <taxon>Cytophagia</taxon>
        <taxon>Cytophagales</taxon>
        <taxon>Fulvivirgaceae</taxon>
        <taxon>Pseudochryseolinea</taxon>
    </lineage>
</organism>
<keyword evidence="3" id="KW-1185">Reference proteome</keyword>
<protein>
    <submittedName>
        <fullName evidence="2">Uncharacterized protein</fullName>
    </submittedName>
</protein>
<dbReference type="EMBL" id="QMFY01000003">
    <property type="protein sequence ID" value="RAW01821.1"/>
    <property type="molecule type" value="Genomic_DNA"/>
</dbReference>
<keyword evidence="1" id="KW-0732">Signal</keyword>
<gene>
    <name evidence="2" type="ORF">DQQ10_09260</name>
</gene>
<dbReference type="RefSeq" id="WP_112746562.1">
    <property type="nucleotide sequence ID" value="NZ_QMFY01000003.1"/>
</dbReference>
<reference evidence="2 3" key="1">
    <citation type="submission" date="2018-06" db="EMBL/GenBank/DDBJ databases">
        <title>Chryseolinea flavus sp. nov., a member of the phylum Bacteroidetes isolated from soil.</title>
        <authorList>
            <person name="Li Y."/>
            <person name="Wang J."/>
        </authorList>
    </citation>
    <scope>NUCLEOTIDE SEQUENCE [LARGE SCALE GENOMIC DNA]</scope>
    <source>
        <strain evidence="2 3">SDU1-6</strain>
    </source>
</reference>
<evidence type="ECO:0000256" key="1">
    <source>
        <dbReference type="SAM" id="SignalP"/>
    </source>
</evidence>
<evidence type="ECO:0000313" key="2">
    <source>
        <dbReference type="EMBL" id="RAW01821.1"/>
    </source>
</evidence>
<dbReference type="OrthoDB" id="983073at2"/>
<dbReference type="Proteomes" id="UP000251889">
    <property type="component" value="Unassembled WGS sequence"/>
</dbReference>
<comment type="caution">
    <text evidence="2">The sequence shown here is derived from an EMBL/GenBank/DDBJ whole genome shotgun (WGS) entry which is preliminary data.</text>
</comment>
<name>A0A364Y633_9BACT</name>
<proteinExistence type="predicted"/>
<evidence type="ECO:0000313" key="3">
    <source>
        <dbReference type="Proteomes" id="UP000251889"/>
    </source>
</evidence>